<feature type="compositionally biased region" description="Basic and acidic residues" evidence="1">
    <location>
        <begin position="833"/>
        <end position="848"/>
    </location>
</feature>
<name>A0A7M7Q2G5_NASVI</name>
<sequence length="2654" mass="302597">MGTKFASYTLKLASLHEYYQRLLHGSQPIPSGVDMTNTLKYFIQTLLSLLKDVEKSPYEMLRYQKLDMERIGLYPNLDYKQLYNAISQLIDVIPSIHIGVQGFGQSLLQCLACLLPFLDHDLIDSLPYLTASTVAVLPEELHQEVINYLCFYILPFTIGRETEDGIENYASQSISAVVMMIFEYSTNSAHHCQLMECLMTLKSRVITDILCVIAYGTTSAKAAATKLLFHYWPNFNPNIFDRKSVHTKLSNDFSAFVCQRDDCPNAGNAEATKVCYSHSISITYATDSPPPLYLCIECANEIHRENPNQMFYDILHPMQQVSLNCENKNCRANDKLAVSVCFSTECVSYNSNHPIRYCQQCHNIRHNNRRGGDHIFHTSLSHVSQMDPQTQTYMVQAIVSLLKEAEPVALDVDSDHQAINTSKGTMAFVTSNRIRNKDSVSSEERQLLGRYGIWLLLGLCTPDDEIPVEILGRLLSMLFHWFFITAYSFDGTKKSLIHLIFSVGQAESTLEKLKTEYISVWLSKVMKKYYDVFVSCLLPHPIDYVRVGGHWDTLASRTSHLKDGLSRLFCLVPYEIITPEIWNHVMPHWMEAIVHDVPIHELQELKMTLCKILDPDLSPLGFDASRMYNFVAKRFNNTNAKVQEQALNWLQTLTLLGITIPLPQLFSMFSEGILDSKKVDSTNLSVAENRLNGISNSENTIICRIDDYVSDKSTLLSDDDIPVPRHNEFTSDEELHLTCCILMLDILLKQMELQSIDKHTGVNSWICRDACHLLKSTNIASWITQHICNNINDCSFCESAVIWYQLCLQLLSYTAPEKLALPPDTTSDEMIEDSERKSPLEASKKNESKPDVVINMPIPELHSVGGVLVHMPHFFEQIMTATVETVSEQLDLATVMPTEKIISAMARAVTISDTDVATATVNVDKPNLIGENNHLLVDDKDDMENFWHTSMGKFRFCLTELPEQLQFVHKLFVELVVVKSPDIVCYMLECLNRMCLYGDILSVAAKDHQGFFIWCQENLIIRNLWELLNAEHSHIAQMAVPLLLHCITLTCGIDTFWRIVQDEFQSPVWQQRFIAVERATLIARFMDSTPLKNSTSLQTSLANIFCYLINSMDDNNVYVAQKATLYLGTIHDIAVKALLTCMETQFDLVIIDRPIILQTLYQLHNCLCDRRILTWEFFLNRFDTLFIEAQINLERIGEINYFRDLRNTDVNNELFIKKLETAHEAISQFDGTEKILKTLSASFGEKWPYKRTMSAPSFVLPKHETRQDKEKIYNRQYSAPILKRKSSRFGLGQLIGYTLPNNSITDVHVPSFSVLEDSNYPSFTHKVIDLEESDKETIHLLVFLLMQFLSRSDQAYPSDEKLILKTQGIVLRHLYLLLGYNYVDKHFYMAPHKLRYSAAFSVFITNLPQLLDQNHTMGMFMIQPILTILQNCACPPQKSFVVDSCSPTYSLWCLESQCRRSWLMALLVILYKYEYKQQQWFNSLQILIKIVLNTLERQYHKCKHIPPTVVMSSVPLRSRDVSQPSLGLEHEIISSTLDEIERNSPTSRIFNANSRISDMKQTAEDIIEKHYYKTSSYSLNGEETESELAAIPESPRSDATLQESSSNSLEEIKADQKIQRKNMKIKLKNDQIQQSILPNNIKLNHLSDINNSKQESSTSKKPVTCPNLFGKDYSGKQYYEDDNEIRRSLVNINVSSKSFNNKRRSNKVTYPAACISDTTEICANIKEDIETLPTIALTPFVLSEVASSNMISEKFSSITCSPSLSSTSISNHSKTSHLNNINLPFTVPAPERLLPVGSTSRYNAQTHYEASIFENCFKTSKLQIPFFERLLPIGLQKDRLHDVHDSNKFKPTDTIHVATSSAQDNLTNNNHCSNREEVLSCSVQSIASAIINPKENQLKSSKKLIKQIALESPPFFFKHESNFHDISEFSDKAKKRNINQNIKDFNMESCGTERYDISSRKIQMGYGPFKIQENDYLSEQNHHADSNLKQSIFRISDECNYTRCPDCGILKEEYTDEELGLCIIILSTFIHREPTLAAPLLPGILNTVSNVSLNVIYPWQNELSIHLPGGATSVAHQFLRCVLHQMAPNGIFSQIFQTNIRGIIDTEICSFEFGTFCTRFFKSIVHALIDFNELNPIAPLQILIESLNVKKSLPTDFLAIILHNIACYLDCLPLEAGLGPGVTTWSGLITQLEALFRRLVLLLSTIENIKPILKIMTCVLKIPGVQQSKSLLDLFSKVLSYAIQNCVITYSLLLELCLLCYRNFTKDRDKHYLSRTIVFELIQAIKFKTTLPDTNFILLLQFVLQDAGGLLLSTIKYKKTFHNMTPVYHTNASDLLKNQITDIIDFLMDVHTSSKIKSYTIGLQCGFNEDTLSGILKCGLAQYLSLEITKGNNRENRAITRHLPWLYAAPSLVQQGTREYLECVNHVRLLCWILLGSLSHSLGAVRSNLLQAHGLPLLVAQPIPQEASCHIADHVQVILSSFPDQYKSSSLNMASLFHVFNLCQLWTLYLEEYSKNNNYNTEPHNITVNILLEFWGKITPYVLQLISHSKVFADIVNLHFLSLLESLLDSGCIILSKLLPIWNSIIISHHIQIPAHLNLRLQHFRRLSLNIETDDYSFNKQESGIFLLQWLRRLQFKMGQIELQSSSTTQFYAL</sequence>
<dbReference type="Proteomes" id="UP000002358">
    <property type="component" value="Unassembled WGS sequence"/>
</dbReference>
<feature type="region of interest" description="Disordered" evidence="1">
    <location>
        <begin position="822"/>
        <end position="848"/>
    </location>
</feature>
<accession>A0A7M7Q2G5</accession>
<dbReference type="EnsemblMetazoa" id="XM_031923946">
    <property type="protein sequence ID" value="XP_031779806"/>
    <property type="gene ID" value="LOC100680429"/>
</dbReference>
<dbReference type="GeneID" id="100680429"/>
<dbReference type="CTD" id="57578"/>
<evidence type="ECO:0000256" key="1">
    <source>
        <dbReference type="SAM" id="MobiDB-lite"/>
    </source>
</evidence>
<organism evidence="2 3">
    <name type="scientific">Nasonia vitripennis</name>
    <name type="common">Parasitic wasp</name>
    <dbReference type="NCBI Taxonomy" id="7425"/>
    <lineage>
        <taxon>Eukaryota</taxon>
        <taxon>Metazoa</taxon>
        <taxon>Ecdysozoa</taxon>
        <taxon>Arthropoda</taxon>
        <taxon>Hexapoda</taxon>
        <taxon>Insecta</taxon>
        <taxon>Pterygota</taxon>
        <taxon>Neoptera</taxon>
        <taxon>Endopterygota</taxon>
        <taxon>Hymenoptera</taxon>
        <taxon>Apocrita</taxon>
        <taxon>Proctotrupomorpha</taxon>
        <taxon>Chalcidoidea</taxon>
        <taxon>Pteromalidae</taxon>
        <taxon>Pteromalinae</taxon>
        <taxon>Nasonia</taxon>
    </lineage>
</organism>
<dbReference type="InterPro" id="IPR024855">
    <property type="entry name" value="UNC79"/>
</dbReference>
<evidence type="ECO:0000313" key="3">
    <source>
        <dbReference type="Proteomes" id="UP000002358"/>
    </source>
</evidence>
<keyword evidence="3" id="KW-1185">Reference proteome</keyword>
<protein>
    <submittedName>
        <fullName evidence="2">Uncharacterized protein</fullName>
    </submittedName>
</protein>
<feature type="region of interest" description="Disordered" evidence="1">
    <location>
        <begin position="1592"/>
        <end position="1611"/>
    </location>
</feature>
<dbReference type="Pfam" id="PF14776">
    <property type="entry name" value="UNC-79"/>
    <property type="match status" value="1"/>
</dbReference>
<dbReference type="RefSeq" id="XP_031779806.1">
    <property type="nucleotide sequence ID" value="XM_031923946.2"/>
</dbReference>
<evidence type="ECO:0000313" key="2">
    <source>
        <dbReference type="EnsemblMetazoa" id="XP_031779806"/>
    </source>
</evidence>
<feature type="compositionally biased region" description="Polar residues" evidence="1">
    <location>
        <begin position="1597"/>
        <end position="1609"/>
    </location>
</feature>
<dbReference type="KEGG" id="nvi:100680429"/>
<dbReference type="SMR" id="A0A7M7Q2G5"/>
<dbReference type="PANTHER" id="PTHR21696">
    <property type="entry name" value="PROTEIN UNC-79 HOMOLOG"/>
    <property type="match status" value="1"/>
</dbReference>
<dbReference type="FunCoup" id="A0A7M7Q2G5">
    <property type="interactions" value="30"/>
</dbReference>
<dbReference type="OrthoDB" id="6270916at2759"/>
<dbReference type="InParanoid" id="A0A7M7Q2G5"/>
<proteinExistence type="predicted"/>
<reference evidence="2" key="1">
    <citation type="submission" date="2021-01" db="UniProtKB">
        <authorList>
            <consortium name="EnsemblMetazoa"/>
        </authorList>
    </citation>
    <scope>IDENTIFICATION</scope>
</reference>
<dbReference type="PANTHER" id="PTHR21696:SF2">
    <property type="entry name" value="PROTEIN UNC-79 HOMOLOG"/>
    <property type="match status" value="1"/>
</dbReference>